<evidence type="ECO:0000313" key="2">
    <source>
        <dbReference type="Proteomes" id="UP000093053"/>
    </source>
</evidence>
<proteinExistence type="predicted"/>
<gene>
    <name evidence="1" type="ORF">BBK82_17835</name>
</gene>
<reference evidence="1 2" key="1">
    <citation type="submission" date="2016-07" db="EMBL/GenBank/DDBJ databases">
        <title>Complete genome sequence of the Lentzea guizhouensis DHS C013.</title>
        <authorList>
            <person name="Cao C."/>
        </authorList>
    </citation>
    <scope>NUCLEOTIDE SEQUENCE [LARGE SCALE GENOMIC DNA]</scope>
    <source>
        <strain evidence="1 2">DHS C013</strain>
    </source>
</reference>
<dbReference type="AlphaFoldDB" id="A0A1B2HIU3"/>
<evidence type="ECO:0000313" key="1">
    <source>
        <dbReference type="EMBL" id="ANZ37636.1"/>
    </source>
</evidence>
<sequence>MAGFGVQSGDLTKTAGTYESEGSQLISLKPTIVPVVGAGQVGRKFQAVHATYKSFFDRLGVSCDTFGKEANNIATRLKDVAKSYESNESQTSQQFKG</sequence>
<dbReference type="Proteomes" id="UP000093053">
    <property type="component" value="Chromosome"/>
</dbReference>
<organism evidence="1 2">
    <name type="scientific">Lentzea guizhouensis</name>
    <dbReference type="NCBI Taxonomy" id="1586287"/>
    <lineage>
        <taxon>Bacteria</taxon>
        <taxon>Bacillati</taxon>
        <taxon>Actinomycetota</taxon>
        <taxon>Actinomycetes</taxon>
        <taxon>Pseudonocardiales</taxon>
        <taxon>Pseudonocardiaceae</taxon>
        <taxon>Lentzea</taxon>
    </lineage>
</organism>
<accession>A0A1B2HIU3</accession>
<keyword evidence="2" id="KW-1185">Reference proteome</keyword>
<protein>
    <recommendedName>
        <fullName evidence="3">ESX-1 secretion-associated protein</fullName>
    </recommendedName>
</protein>
<dbReference type="RefSeq" id="WP_065916004.1">
    <property type="nucleotide sequence ID" value="NZ_CP016793.1"/>
</dbReference>
<evidence type="ECO:0008006" key="3">
    <source>
        <dbReference type="Google" id="ProtNLM"/>
    </source>
</evidence>
<dbReference type="EMBL" id="CP016793">
    <property type="protein sequence ID" value="ANZ37636.1"/>
    <property type="molecule type" value="Genomic_DNA"/>
</dbReference>
<dbReference type="OrthoDB" id="3689458at2"/>
<dbReference type="STRING" id="1586287.BBK82_17835"/>
<name>A0A1B2HIU3_9PSEU</name>
<dbReference type="KEGG" id="led:BBK82_17835"/>